<name>A0A913X6D3_EXADI</name>
<dbReference type="Pfam" id="PF02146">
    <property type="entry name" value="SIR2"/>
    <property type="match status" value="1"/>
</dbReference>
<dbReference type="FunFam" id="2.20.28.200:FF:000002">
    <property type="entry name" value="NAD-dependent deacetylase sirtuin-7"/>
    <property type="match status" value="1"/>
</dbReference>
<feature type="domain" description="Deacetylase sirtuin-type" evidence="17">
    <location>
        <begin position="86"/>
        <end position="333"/>
    </location>
</feature>
<proteinExistence type="inferred from homology"/>
<dbReference type="PROSITE" id="PS50305">
    <property type="entry name" value="SIRTUIN"/>
    <property type="match status" value="1"/>
</dbReference>
<evidence type="ECO:0000256" key="11">
    <source>
        <dbReference type="ARBA" id="ARBA00050237"/>
    </source>
</evidence>
<keyword evidence="5 15" id="KW-0479">Metal-binding</keyword>
<dbReference type="GO" id="GO:0046872">
    <property type="term" value="F:metal ion binding"/>
    <property type="evidence" value="ECO:0007669"/>
    <property type="project" value="UniProtKB-KW"/>
</dbReference>
<evidence type="ECO:0000256" key="3">
    <source>
        <dbReference type="ARBA" id="ARBA00022553"/>
    </source>
</evidence>
<dbReference type="InterPro" id="IPR050134">
    <property type="entry name" value="NAD-dep_sirtuin_deacylases"/>
</dbReference>
<feature type="binding site" evidence="15">
    <location>
        <position position="202"/>
    </location>
    <ligand>
        <name>Zn(2+)</name>
        <dbReference type="ChEBI" id="CHEBI:29105"/>
    </ligand>
</feature>
<feature type="binding site" evidence="15">
    <location>
        <position position="199"/>
    </location>
    <ligand>
        <name>Zn(2+)</name>
        <dbReference type="ChEBI" id="CHEBI:29105"/>
    </ligand>
</feature>
<keyword evidence="7" id="KW-0520">NAD</keyword>
<feature type="binding site" evidence="15">
    <location>
        <position position="229"/>
    </location>
    <ligand>
        <name>Zn(2+)</name>
        <dbReference type="ChEBI" id="CHEBI:29105"/>
    </ligand>
</feature>
<feature type="region of interest" description="Disordered" evidence="16">
    <location>
        <begin position="372"/>
        <end position="433"/>
    </location>
</feature>
<dbReference type="EC" id="2.3.1.286" evidence="2"/>
<evidence type="ECO:0000256" key="8">
    <source>
        <dbReference type="ARBA" id="ARBA00038170"/>
    </source>
</evidence>
<dbReference type="SUPFAM" id="SSF52467">
    <property type="entry name" value="DHS-like NAD/FAD-binding domain"/>
    <property type="match status" value="1"/>
</dbReference>
<dbReference type="GO" id="GO:0005634">
    <property type="term" value="C:nucleus"/>
    <property type="evidence" value="ECO:0007669"/>
    <property type="project" value="TreeGrafter"/>
</dbReference>
<dbReference type="KEGG" id="epa:110238242"/>
<reference evidence="18" key="1">
    <citation type="submission" date="2022-11" db="UniProtKB">
        <authorList>
            <consortium name="EnsemblMetazoa"/>
        </authorList>
    </citation>
    <scope>IDENTIFICATION</scope>
</reference>
<feature type="binding site" evidence="15">
    <location>
        <position position="232"/>
    </location>
    <ligand>
        <name>Zn(2+)</name>
        <dbReference type="ChEBI" id="CHEBI:29105"/>
    </ligand>
</feature>
<dbReference type="InterPro" id="IPR003000">
    <property type="entry name" value="Sirtuin"/>
</dbReference>
<dbReference type="EnsemblMetazoa" id="XM_021043899.2">
    <property type="protein sequence ID" value="XP_020899558.1"/>
    <property type="gene ID" value="LOC110238242"/>
</dbReference>
<keyword evidence="6 15" id="KW-0862">Zinc</keyword>
<dbReference type="GO" id="GO:0000785">
    <property type="term" value="C:chromatin"/>
    <property type="evidence" value="ECO:0007669"/>
    <property type="project" value="TreeGrafter"/>
</dbReference>
<dbReference type="GeneID" id="110238242"/>
<dbReference type="GO" id="GO:0140861">
    <property type="term" value="P:DNA repair-dependent chromatin remodeling"/>
    <property type="evidence" value="ECO:0007669"/>
    <property type="project" value="UniProtKB-ARBA"/>
</dbReference>
<dbReference type="GO" id="GO:0035861">
    <property type="term" value="C:site of double-strand break"/>
    <property type="evidence" value="ECO:0007669"/>
    <property type="project" value="UniProtKB-ARBA"/>
</dbReference>
<evidence type="ECO:0000259" key="17">
    <source>
        <dbReference type="PROSITE" id="PS50305"/>
    </source>
</evidence>
<keyword evidence="4" id="KW-0808">Transferase</keyword>
<evidence type="ECO:0000256" key="13">
    <source>
        <dbReference type="ARBA" id="ARBA00051399"/>
    </source>
</evidence>
<dbReference type="GO" id="GO:0070403">
    <property type="term" value="F:NAD+ binding"/>
    <property type="evidence" value="ECO:0007669"/>
    <property type="project" value="InterPro"/>
</dbReference>
<dbReference type="OMA" id="SNREYCK"/>
<evidence type="ECO:0000313" key="18">
    <source>
        <dbReference type="EnsemblMetazoa" id="XP_020899558.1"/>
    </source>
</evidence>
<dbReference type="FunFam" id="3.40.50.1220:FF:000038">
    <property type="entry name" value="NAD-dependent protein deacetylase sirtuin-6 isoform X2"/>
    <property type="match status" value="1"/>
</dbReference>
<dbReference type="GO" id="GO:0097372">
    <property type="term" value="F:histone H3K18 deacetylase activity, NAD-dependent"/>
    <property type="evidence" value="ECO:0007669"/>
    <property type="project" value="TreeGrafter"/>
</dbReference>
<dbReference type="RefSeq" id="XP_020899558.1">
    <property type="nucleotide sequence ID" value="XM_021043899.2"/>
</dbReference>
<dbReference type="PANTHER" id="PTHR11085">
    <property type="entry name" value="NAD-DEPENDENT PROTEIN DEACYLASE SIRTUIN-5, MITOCHONDRIAL-RELATED"/>
    <property type="match status" value="1"/>
</dbReference>
<keyword evidence="3" id="KW-0597">Phosphoprotein</keyword>
<comment type="cofactor">
    <cofactor evidence="1">
        <name>Zn(2+)</name>
        <dbReference type="ChEBI" id="CHEBI:29105"/>
    </cofactor>
</comment>
<dbReference type="Gene3D" id="3.40.50.1220">
    <property type="entry name" value="TPP-binding domain"/>
    <property type="match status" value="1"/>
</dbReference>
<keyword evidence="19" id="KW-1185">Reference proteome</keyword>
<evidence type="ECO:0000256" key="10">
    <source>
        <dbReference type="ARBA" id="ARBA00043038"/>
    </source>
</evidence>
<dbReference type="OrthoDB" id="2919105at2759"/>
<sequence>MKTSKMAVESLRERKKIAWREQFLANLEDKDNCKLIKQILKKDPSDRSEKDRSILKELESLVMQVEDRARKQAKAKRKVEEILDPVGVLEDKVNVLVEAVRQAKSLVVYTGAGISTAARIPDYRGPNGIWTRLSKGEKLGSYNLCDAEPTLSHMSLTKLYNGGYIQHLVSQNCDGLHIRSGLPSSAISEVHGNMFTEVCTECEDERLYFRLFDVTEKTSLRRHQTGRNCYECGSPLRDTIVHFGEKGCLEQPLNWQAAIDEAKKSDCILCLGSSLKVLKRYHALWGMNRVKHKRPKLYIVNLQWTPKDECATLKINAKCDEVMAMVMKKLGLEIPEYKRSNDPLFTLATPLRNHELSSYTTQCLTPYSDVSNTDSQIDTSSIIKSENSENDNGEAKTELTDTESTNADEKPCPGWYGKGYAKTKRPSKRRKVR</sequence>
<comment type="catalytic activity">
    <reaction evidence="11">
        <text>N(6)-decanoyl-L-lysyl-[protein] + NAD(+) + H2O = 2''-O-decanoyl-ADP-D-ribose + nicotinamide + L-lysyl-[protein]</text>
        <dbReference type="Rhea" id="RHEA:70631"/>
        <dbReference type="Rhea" id="RHEA-COMP:9752"/>
        <dbReference type="Rhea" id="RHEA-COMP:17932"/>
        <dbReference type="ChEBI" id="CHEBI:15377"/>
        <dbReference type="ChEBI" id="CHEBI:17154"/>
        <dbReference type="ChEBI" id="CHEBI:29969"/>
        <dbReference type="ChEBI" id="CHEBI:57540"/>
        <dbReference type="ChEBI" id="CHEBI:143222"/>
        <dbReference type="ChEBI" id="CHEBI:189688"/>
    </reaction>
    <physiologicalReaction direction="left-to-right" evidence="11">
        <dbReference type="Rhea" id="RHEA:70632"/>
    </physiologicalReaction>
</comment>
<comment type="catalytic activity">
    <reaction evidence="14">
        <text>N(6)-glutaryl-L-lysyl-[protein] + NAD(+) + H2O = 2''-O-glutaryl-ADP-D-ribose + nicotinamide + L-lysyl-[protein]</text>
        <dbReference type="Rhea" id="RHEA:47664"/>
        <dbReference type="Rhea" id="RHEA-COMP:9752"/>
        <dbReference type="Rhea" id="RHEA-COMP:11875"/>
        <dbReference type="ChEBI" id="CHEBI:15377"/>
        <dbReference type="ChEBI" id="CHEBI:17154"/>
        <dbReference type="ChEBI" id="CHEBI:29969"/>
        <dbReference type="ChEBI" id="CHEBI:57540"/>
        <dbReference type="ChEBI" id="CHEBI:87828"/>
        <dbReference type="ChEBI" id="CHEBI:87829"/>
    </reaction>
    <physiologicalReaction direction="left-to-right" evidence="14">
        <dbReference type="Rhea" id="RHEA:47665"/>
    </physiologicalReaction>
</comment>
<evidence type="ECO:0000256" key="1">
    <source>
        <dbReference type="ARBA" id="ARBA00001947"/>
    </source>
</evidence>
<feature type="active site" description="Proton acceptor" evidence="15">
    <location>
        <position position="191"/>
    </location>
</feature>
<evidence type="ECO:0000256" key="15">
    <source>
        <dbReference type="PROSITE-ProRule" id="PRU00236"/>
    </source>
</evidence>
<comment type="similarity">
    <text evidence="8">Belongs to the sirtuin family. Class IV subfamily.</text>
</comment>
<protein>
    <recommendedName>
        <fullName evidence="2">protein acetyllysine N-acetyltransferase</fullName>
        <ecNumber evidence="2">2.3.1.286</ecNumber>
    </recommendedName>
    <alternativeName>
        <fullName evidence="10">Regulatory protein SIR2 homolog 7</fullName>
    </alternativeName>
    <alternativeName>
        <fullName evidence="9">SIR2-like protein 7</fullName>
    </alternativeName>
</protein>
<evidence type="ECO:0000256" key="2">
    <source>
        <dbReference type="ARBA" id="ARBA00012928"/>
    </source>
</evidence>
<dbReference type="PANTHER" id="PTHR11085:SF1">
    <property type="entry name" value="NAD-DEPENDENT PROTEIN DEACETYLASE SIRTUIN-7"/>
    <property type="match status" value="1"/>
</dbReference>
<evidence type="ECO:0000256" key="4">
    <source>
        <dbReference type="ARBA" id="ARBA00022679"/>
    </source>
</evidence>
<accession>A0A913X6D3</accession>
<feature type="compositionally biased region" description="Basic residues" evidence="16">
    <location>
        <begin position="421"/>
        <end position="433"/>
    </location>
</feature>
<evidence type="ECO:0000256" key="12">
    <source>
        <dbReference type="ARBA" id="ARBA00051105"/>
    </source>
</evidence>
<feature type="compositionally biased region" description="Polar residues" evidence="16">
    <location>
        <begin position="372"/>
        <end position="385"/>
    </location>
</feature>
<evidence type="ECO:0000313" key="19">
    <source>
        <dbReference type="Proteomes" id="UP000887567"/>
    </source>
</evidence>
<evidence type="ECO:0000256" key="14">
    <source>
        <dbReference type="ARBA" id="ARBA00052763"/>
    </source>
</evidence>
<dbReference type="InterPro" id="IPR026590">
    <property type="entry name" value="Ssirtuin_cat_dom"/>
</dbReference>
<dbReference type="Proteomes" id="UP000887567">
    <property type="component" value="Unplaced"/>
</dbReference>
<organism evidence="18 19">
    <name type="scientific">Exaiptasia diaphana</name>
    <name type="common">Tropical sea anemone</name>
    <name type="synonym">Aiptasia pulchella</name>
    <dbReference type="NCBI Taxonomy" id="2652724"/>
    <lineage>
        <taxon>Eukaryota</taxon>
        <taxon>Metazoa</taxon>
        <taxon>Cnidaria</taxon>
        <taxon>Anthozoa</taxon>
        <taxon>Hexacorallia</taxon>
        <taxon>Actiniaria</taxon>
        <taxon>Aiptasiidae</taxon>
        <taxon>Exaiptasia</taxon>
    </lineage>
</organism>
<comment type="catalytic activity">
    <reaction evidence="13">
        <text>N(6)-propanoyl-L-lysyl-[protein] + NAD(+) + H2O = 3''-O-propanoyl-ADP-D-ribose + nicotinamide + L-lysyl-[protein]</text>
        <dbReference type="Rhea" id="RHEA:23500"/>
        <dbReference type="Rhea" id="RHEA-COMP:9752"/>
        <dbReference type="Rhea" id="RHEA-COMP:13758"/>
        <dbReference type="ChEBI" id="CHEBI:15377"/>
        <dbReference type="ChEBI" id="CHEBI:17154"/>
        <dbReference type="ChEBI" id="CHEBI:29969"/>
        <dbReference type="ChEBI" id="CHEBI:57540"/>
        <dbReference type="ChEBI" id="CHEBI:138019"/>
        <dbReference type="ChEBI" id="CHEBI:145015"/>
    </reaction>
    <physiologicalReaction direction="left-to-right" evidence="13">
        <dbReference type="Rhea" id="RHEA:23501"/>
    </physiologicalReaction>
</comment>
<dbReference type="InterPro" id="IPR029035">
    <property type="entry name" value="DHS-like_NAD/FAD-binding_dom"/>
</dbReference>
<evidence type="ECO:0000256" key="6">
    <source>
        <dbReference type="ARBA" id="ARBA00022833"/>
    </source>
</evidence>
<comment type="catalytic activity">
    <reaction evidence="12">
        <text>N(6)-succinyl-L-lysyl-[protein] + NAD(+) + H2O = 2''-O-succinyl-ADP-D-ribose + nicotinamide + L-lysyl-[protein]</text>
        <dbReference type="Rhea" id="RHEA:47668"/>
        <dbReference type="Rhea" id="RHEA-COMP:9752"/>
        <dbReference type="Rhea" id="RHEA-COMP:11877"/>
        <dbReference type="ChEBI" id="CHEBI:15377"/>
        <dbReference type="ChEBI" id="CHEBI:17154"/>
        <dbReference type="ChEBI" id="CHEBI:29969"/>
        <dbReference type="ChEBI" id="CHEBI:57540"/>
        <dbReference type="ChEBI" id="CHEBI:87830"/>
        <dbReference type="ChEBI" id="CHEBI:87832"/>
    </reaction>
    <physiologicalReaction direction="left-to-right" evidence="12">
        <dbReference type="Rhea" id="RHEA:47669"/>
    </physiologicalReaction>
</comment>
<evidence type="ECO:0000256" key="5">
    <source>
        <dbReference type="ARBA" id="ARBA00022723"/>
    </source>
</evidence>
<evidence type="ECO:0000256" key="9">
    <source>
        <dbReference type="ARBA" id="ARBA00041832"/>
    </source>
</evidence>
<dbReference type="Gene3D" id="2.20.28.200">
    <property type="match status" value="1"/>
</dbReference>
<dbReference type="AlphaFoldDB" id="A0A913X6D3"/>
<evidence type="ECO:0000256" key="16">
    <source>
        <dbReference type="SAM" id="MobiDB-lite"/>
    </source>
</evidence>
<dbReference type="GO" id="GO:0010468">
    <property type="term" value="P:regulation of gene expression"/>
    <property type="evidence" value="ECO:0007669"/>
    <property type="project" value="UniProtKB-ARBA"/>
</dbReference>
<evidence type="ECO:0000256" key="7">
    <source>
        <dbReference type="ARBA" id="ARBA00023027"/>
    </source>
</evidence>